<proteinExistence type="predicted"/>
<keyword evidence="1" id="KW-0732">Signal</keyword>
<accession>A0ABM1ZQ39</accession>
<dbReference type="RefSeq" id="XP_019565381.2">
    <property type="nucleotide sequence ID" value="XM_019709836.3"/>
</dbReference>
<dbReference type="PANTHER" id="PTHR21398:SF4">
    <property type="entry name" value="AGAP002980-PA"/>
    <property type="match status" value="1"/>
</dbReference>
<name>A0ABM1ZQ39_AEDAL</name>
<reference evidence="2" key="2">
    <citation type="submission" date="2025-05" db="UniProtKB">
        <authorList>
            <consortium name="EnsemblMetazoa"/>
        </authorList>
    </citation>
    <scope>IDENTIFICATION</scope>
    <source>
        <strain evidence="2">Foshan</strain>
    </source>
</reference>
<evidence type="ECO:0000313" key="2">
    <source>
        <dbReference type="EnsemblMetazoa" id="AALFPA23_020585.P30398"/>
    </source>
</evidence>
<keyword evidence="3" id="KW-1185">Reference proteome</keyword>
<dbReference type="Proteomes" id="UP000069940">
    <property type="component" value="Unassembled WGS sequence"/>
</dbReference>
<evidence type="ECO:0000313" key="3">
    <source>
        <dbReference type="Proteomes" id="UP000069940"/>
    </source>
</evidence>
<evidence type="ECO:0008006" key="4">
    <source>
        <dbReference type="Google" id="ProtNLM"/>
    </source>
</evidence>
<feature type="signal peptide" evidence="1">
    <location>
        <begin position="1"/>
        <end position="18"/>
    </location>
</feature>
<dbReference type="SMART" id="SM00718">
    <property type="entry name" value="DM4_12"/>
    <property type="match status" value="1"/>
</dbReference>
<dbReference type="PANTHER" id="PTHR21398">
    <property type="entry name" value="AGAP007094-PA"/>
    <property type="match status" value="1"/>
</dbReference>
<evidence type="ECO:0000256" key="1">
    <source>
        <dbReference type="SAM" id="SignalP"/>
    </source>
</evidence>
<protein>
    <recommendedName>
        <fullName evidence="4">Secreted protein</fullName>
    </recommendedName>
</protein>
<reference evidence="3" key="1">
    <citation type="journal article" date="2015" name="Proc. Natl. Acad. Sci. U.S.A.">
        <title>Genome sequence of the Asian Tiger mosquito, Aedes albopictus, reveals insights into its biology, genetics, and evolution.</title>
        <authorList>
            <person name="Chen X.G."/>
            <person name="Jiang X."/>
            <person name="Gu J."/>
            <person name="Xu M."/>
            <person name="Wu Y."/>
            <person name="Deng Y."/>
            <person name="Zhang C."/>
            <person name="Bonizzoni M."/>
            <person name="Dermauw W."/>
            <person name="Vontas J."/>
            <person name="Armbruster P."/>
            <person name="Huang X."/>
            <person name="Yang Y."/>
            <person name="Zhang H."/>
            <person name="He W."/>
            <person name="Peng H."/>
            <person name="Liu Y."/>
            <person name="Wu K."/>
            <person name="Chen J."/>
            <person name="Lirakis M."/>
            <person name="Topalis P."/>
            <person name="Van Leeuwen T."/>
            <person name="Hall A.B."/>
            <person name="Jiang X."/>
            <person name="Thorpe C."/>
            <person name="Mueller R.L."/>
            <person name="Sun C."/>
            <person name="Waterhouse R.M."/>
            <person name="Yan G."/>
            <person name="Tu Z.J."/>
            <person name="Fang X."/>
            <person name="James A.A."/>
        </authorList>
    </citation>
    <scope>NUCLEOTIDE SEQUENCE [LARGE SCALE GENOMIC DNA]</scope>
    <source>
        <strain evidence="3">Foshan</strain>
    </source>
</reference>
<dbReference type="Pfam" id="PF07841">
    <property type="entry name" value="DM4_12"/>
    <property type="match status" value="1"/>
</dbReference>
<feature type="chain" id="PRO_5045980997" description="Secreted protein" evidence="1">
    <location>
        <begin position="19"/>
        <end position="220"/>
    </location>
</feature>
<dbReference type="InterPro" id="IPR006631">
    <property type="entry name" value="DM4_12"/>
</dbReference>
<dbReference type="GeneID" id="109433405"/>
<dbReference type="EnsemblMetazoa" id="AALFPA23_020585.R30398">
    <property type="protein sequence ID" value="AALFPA23_020585.P30398"/>
    <property type="gene ID" value="AALFPA23_020585"/>
</dbReference>
<organism evidence="2 3">
    <name type="scientific">Aedes albopictus</name>
    <name type="common">Asian tiger mosquito</name>
    <name type="synonym">Stegomyia albopicta</name>
    <dbReference type="NCBI Taxonomy" id="7160"/>
    <lineage>
        <taxon>Eukaryota</taxon>
        <taxon>Metazoa</taxon>
        <taxon>Ecdysozoa</taxon>
        <taxon>Arthropoda</taxon>
        <taxon>Hexapoda</taxon>
        <taxon>Insecta</taxon>
        <taxon>Pterygota</taxon>
        <taxon>Neoptera</taxon>
        <taxon>Endopterygota</taxon>
        <taxon>Diptera</taxon>
        <taxon>Nematocera</taxon>
        <taxon>Culicoidea</taxon>
        <taxon>Culicidae</taxon>
        <taxon>Culicinae</taxon>
        <taxon>Aedini</taxon>
        <taxon>Aedes</taxon>
        <taxon>Stegomyia</taxon>
    </lineage>
</organism>
<sequence>MFVPHLFLFSILINALTCMETRNLTRHDRHARALLYPSLTDLQLTLCTVSPVFNRKFGRLATNLGFQLNFRLPWQLVDFYRPTYWARATSDIITGRILPASESEEHGRYYYESNGLTAGKLYKATESFLETMGYHPDCLVKSVCELAHTPFDAGEEHLVQEIIHFLLTPSVHRSFHESETKLRKRFEKAETAGRRKVDCNRMYSKCRQSIISFVTAVDIG</sequence>